<organism evidence="1 2">
    <name type="scientific">Fusarium decemcellulare</name>
    <dbReference type="NCBI Taxonomy" id="57161"/>
    <lineage>
        <taxon>Eukaryota</taxon>
        <taxon>Fungi</taxon>
        <taxon>Dikarya</taxon>
        <taxon>Ascomycota</taxon>
        <taxon>Pezizomycotina</taxon>
        <taxon>Sordariomycetes</taxon>
        <taxon>Hypocreomycetidae</taxon>
        <taxon>Hypocreales</taxon>
        <taxon>Nectriaceae</taxon>
        <taxon>Fusarium</taxon>
        <taxon>Fusarium decemcellulare species complex</taxon>
    </lineage>
</organism>
<evidence type="ECO:0000313" key="2">
    <source>
        <dbReference type="Proteomes" id="UP001148629"/>
    </source>
</evidence>
<sequence>MDTSAVSQGLLTGHGCREPSPFCYTVWGGYAATVIVNAAIGAAAGALGAVASPARLVSATGRLSQGASWGLGHSTVNFIGKAAAVGSKALIGASSSMLQTVTHNAVENSFYGAHYGLLEGAGMAALSGAFTGGASAAWSSRSVTYAFGTTWTKAAGWTGDVASIAGRTGWAVAQGTGLDKKAEDKSKDILHEQEQRFRSLEKMVGHSGVVGTLSVALQRNALYVNYGDGSANVMTCLSSCDPEINEPAVVSGAWYRYCVKSFKNFCPASEYYLEAETFDRYCSEEAIAAGGIGENESGDSGSDEKSDSDRDAHSEIDTGADARQVLEQADK</sequence>
<protein>
    <submittedName>
        <fullName evidence="1">Uncharacterized protein</fullName>
    </submittedName>
</protein>
<dbReference type="EMBL" id="JANRMS010000130">
    <property type="protein sequence ID" value="KAJ3545986.1"/>
    <property type="molecule type" value="Genomic_DNA"/>
</dbReference>
<evidence type="ECO:0000313" key="1">
    <source>
        <dbReference type="EMBL" id="KAJ3545986.1"/>
    </source>
</evidence>
<accession>A0ACC1ST74</accession>
<dbReference type="Proteomes" id="UP001148629">
    <property type="component" value="Unassembled WGS sequence"/>
</dbReference>
<keyword evidence="2" id="KW-1185">Reference proteome</keyword>
<gene>
    <name evidence="1" type="ORF">NM208_g2238</name>
</gene>
<name>A0ACC1ST74_9HYPO</name>
<reference evidence="1" key="1">
    <citation type="submission" date="2022-08" db="EMBL/GenBank/DDBJ databases">
        <title>Genome Sequence of Fusarium decemcellulare.</title>
        <authorList>
            <person name="Buettner E."/>
        </authorList>
    </citation>
    <scope>NUCLEOTIDE SEQUENCE</scope>
    <source>
        <strain evidence="1">Babe19</strain>
    </source>
</reference>
<comment type="caution">
    <text evidence="1">The sequence shown here is derived from an EMBL/GenBank/DDBJ whole genome shotgun (WGS) entry which is preliminary data.</text>
</comment>
<proteinExistence type="predicted"/>